<feature type="compositionally biased region" description="Low complexity" evidence="1">
    <location>
        <begin position="27"/>
        <end position="45"/>
    </location>
</feature>
<feature type="region of interest" description="Disordered" evidence="1">
    <location>
        <begin position="111"/>
        <end position="134"/>
    </location>
</feature>
<name>A0AAE1UL51_9EUCA</name>
<keyword evidence="3" id="KW-1185">Reference proteome</keyword>
<feature type="compositionally biased region" description="Low complexity" evidence="1">
    <location>
        <begin position="1"/>
        <end position="10"/>
    </location>
</feature>
<feature type="compositionally biased region" description="Low complexity" evidence="1">
    <location>
        <begin position="58"/>
        <end position="76"/>
    </location>
</feature>
<comment type="caution">
    <text evidence="2">The sequence shown here is derived from an EMBL/GenBank/DDBJ whole genome shotgun (WGS) entry which is preliminary data.</text>
</comment>
<feature type="compositionally biased region" description="Polar residues" evidence="1">
    <location>
        <begin position="162"/>
        <end position="178"/>
    </location>
</feature>
<feature type="region of interest" description="Disordered" evidence="1">
    <location>
        <begin position="1"/>
        <end position="99"/>
    </location>
</feature>
<sequence>MMQPPTIHPQHPQPPPPIPPPPRPHSPRTQVTPPTHNPTSPTHGTQQVGIDGGPGNSPETPRLTPRRLNTPPDATASPPPTQDEPCLVPDGFTTRTGRRIKRPCKLTYSISPISPAGHRVTTPTTEVDKASCPGDVELTDTLTREEATPAVDAITNAPANPHWSSDVLTTPTYQYSRA</sequence>
<dbReference type="EMBL" id="JAWZYT010000531">
    <property type="protein sequence ID" value="KAK4322204.1"/>
    <property type="molecule type" value="Genomic_DNA"/>
</dbReference>
<feature type="region of interest" description="Disordered" evidence="1">
    <location>
        <begin position="154"/>
        <end position="178"/>
    </location>
</feature>
<evidence type="ECO:0000256" key="1">
    <source>
        <dbReference type="SAM" id="MobiDB-lite"/>
    </source>
</evidence>
<gene>
    <name evidence="2" type="ORF">Pmani_007002</name>
</gene>
<reference evidence="2" key="1">
    <citation type="submission" date="2023-11" db="EMBL/GenBank/DDBJ databases">
        <title>Genome assemblies of two species of porcelain crab, Petrolisthes cinctipes and Petrolisthes manimaculis (Anomura: Porcellanidae).</title>
        <authorList>
            <person name="Angst P."/>
        </authorList>
    </citation>
    <scope>NUCLEOTIDE SEQUENCE</scope>
    <source>
        <strain evidence="2">PB745_02</strain>
        <tissue evidence="2">Gill</tissue>
    </source>
</reference>
<dbReference type="AlphaFoldDB" id="A0AAE1UL51"/>
<proteinExistence type="predicted"/>
<protein>
    <submittedName>
        <fullName evidence="2">Uncharacterized protein</fullName>
    </submittedName>
</protein>
<dbReference type="Proteomes" id="UP001292094">
    <property type="component" value="Unassembled WGS sequence"/>
</dbReference>
<feature type="compositionally biased region" description="Pro residues" evidence="1">
    <location>
        <begin position="11"/>
        <end position="24"/>
    </location>
</feature>
<evidence type="ECO:0000313" key="3">
    <source>
        <dbReference type="Proteomes" id="UP001292094"/>
    </source>
</evidence>
<evidence type="ECO:0000313" key="2">
    <source>
        <dbReference type="EMBL" id="KAK4322204.1"/>
    </source>
</evidence>
<accession>A0AAE1UL51</accession>
<organism evidence="2 3">
    <name type="scientific">Petrolisthes manimaculis</name>
    <dbReference type="NCBI Taxonomy" id="1843537"/>
    <lineage>
        <taxon>Eukaryota</taxon>
        <taxon>Metazoa</taxon>
        <taxon>Ecdysozoa</taxon>
        <taxon>Arthropoda</taxon>
        <taxon>Crustacea</taxon>
        <taxon>Multicrustacea</taxon>
        <taxon>Malacostraca</taxon>
        <taxon>Eumalacostraca</taxon>
        <taxon>Eucarida</taxon>
        <taxon>Decapoda</taxon>
        <taxon>Pleocyemata</taxon>
        <taxon>Anomura</taxon>
        <taxon>Galatheoidea</taxon>
        <taxon>Porcellanidae</taxon>
        <taxon>Petrolisthes</taxon>
    </lineage>
</organism>